<reference evidence="8" key="1">
    <citation type="journal article" date="2015" name="Nature">
        <title>Complex archaea that bridge the gap between prokaryotes and eukaryotes.</title>
        <authorList>
            <person name="Spang A."/>
            <person name="Saw J.H."/>
            <person name="Jorgensen S.L."/>
            <person name="Zaremba-Niedzwiedzka K."/>
            <person name="Martijn J."/>
            <person name="Lind A.E."/>
            <person name="van Eijk R."/>
            <person name="Schleper C."/>
            <person name="Guy L."/>
            <person name="Ettema T.J."/>
        </authorList>
    </citation>
    <scope>NUCLEOTIDE SEQUENCE</scope>
</reference>
<dbReference type="GO" id="GO:0008652">
    <property type="term" value="P:amino acid biosynthetic process"/>
    <property type="evidence" value="ECO:0007669"/>
    <property type="project" value="UniProtKB-KW"/>
</dbReference>
<dbReference type="UniPathway" id="UPA00053">
    <property type="reaction ID" value="UER00087"/>
</dbReference>
<dbReference type="SUPFAM" id="SSF53223">
    <property type="entry name" value="Aminoacid dehydrogenase-like, N-terminal domain"/>
    <property type="match status" value="1"/>
</dbReference>
<proteinExistence type="inferred from homology"/>
<dbReference type="InterPro" id="IPR036291">
    <property type="entry name" value="NAD(P)-bd_dom_sf"/>
</dbReference>
<dbReference type="Pfam" id="PF08501">
    <property type="entry name" value="Shikimate_dh_N"/>
    <property type="match status" value="1"/>
</dbReference>
<dbReference type="GO" id="GO:0050661">
    <property type="term" value="F:NADP binding"/>
    <property type="evidence" value="ECO:0007669"/>
    <property type="project" value="InterPro"/>
</dbReference>
<keyword evidence="4" id="KW-0560">Oxidoreductase</keyword>
<dbReference type="EC" id="1.1.1.25" evidence="1"/>
<evidence type="ECO:0000259" key="7">
    <source>
        <dbReference type="Pfam" id="PF08501"/>
    </source>
</evidence>
<dbReference type="Gene3D" id="3.40.50.10860">
    <property type="entry name" value="Leucine Dehydrogenase, chain A, domain 1"/>
    <property type="match status" value="1"/>
</dbReference>
<evidence type="ECO:0000313" key="8">
    <source>
        <dbReference type="EMBL" id="KKM63008.1"/>
    </source>
</evidence>
<dbReference type="CDD" id="cd01065">
    <property type="entry name" value="NAD_bind_Shikimate_DH"/>
    <property type="match status" value="1"/>
</dbReference>
<organism evidence="8">
    <name type="scientific">marine sediment metagenome</name>
    <dbReference type="NCBI Taxonomy" id="412755"/>
    <lineage>
        <taxon>unclassified sequences</taxon>
        <taxon>metagenomes</taxon>
        <taxon>ecological metagenomes</taxon>
    </lineage>
</organism>
<comment type="caution">
    <text evidence="8">The sequence shown here is derived from an EMBL/GenBank/DDBJ whole genome shotgun (WGS) entry which is preliminary data.</text>
</comment>
<dbReference type="PANTHER" id="PTHR21089:SF1">
    <property type="entry name" value="BIFUNCTIONAL 3-DEHYDROQUINATE DEHYDRATASE_SHIKIMATE DEHYDROGENASE, CHLOROPLASTIC"/>
    <property type="match status" value="1"/>
</dbReference>
<dbReference type="EMBL" id="LAZR01011179">
    <property type="protein sequence ID" value="KKM63008.1"/>
    <property type="molecule type" value="Genomic_DNA"/>
</dbReference>
<dbReference type="Pfam" id="PF01488">
    <property type="entry name" value="Shikimate_DH"/>
    <property type="match status" value="1"/>
</dbReference>
<dbReference type="InterPro" id="IPR011342">
    <property type="entry name" value="Shikimate_DH"/>
</dbReference>
<dbReference type="InterPro" id="IPR022893">
    <property type="entry name" value="Shikimate_DH_fam"/>
</dbReference>
<dbReference type="GO" id="GO:0009423">
    <property type="term" value="P:chorismate biosynthetic process"/>
    <property type="evidence" value="ECO:0007669"/>
    <property type="project" value="UniProtKB-UniPathway"/>
</dbReference>
<gene>
    <name evidence="8" type="ORF">LCGC14_1515870</name>
</gene>
<sequence>MDKKISLGILGGKLRSSLSPLMFEHYFGRFKLDISYKLYPVASDMLSFFLSKTRTSDIIGLNVTIPFKEKIIPLLDYLDPEAKIIGAVNVIHNSKGRLKGYNTDYTGFLKTLDKYDFLKTGNALVLGAGGAARGIIYGLSRMKFKNITFFSRNDEKINKILGNFHFISGLNGEQWKIEKIKEKMKNADIVVNATPVGMFPLENKSPVEVDFALKKKAIVYDLIYNPKVTKFLKLAKSKGAVVENGLWMLIYQALESLRLWIGEDLNEEFFIKSSTEVLNA</sequence>
<evidence type="ECO:0000259" key="6">
    <source>
        <dbReference type="Pfam" id="PF01488"/>
    </source>
</evidence>
<dbReference type="InterPro" id="IPR006151">
    <property type="entry name" value="Shikm_DH/Glu-tRNA_Rdtase"/>
</dbReference>
<evidence type="ECO:0000256" key="5">
    <source>
        <dbReference type="ARBA" id="ARBA00023141"/>
    </source>
</evidence>
<dbReference type="NCBIfam" id="TIGR00507">
    <property type="entry name" value="aroE"/>
    <property type="match status" value="1"/>
</dbReference>
<feature type="domain" description="Quinate/shikimate 5-dehydrogenase/glutamyl-tRNA reductase" evidence="6">
    <location>
        <begin position="116"/>
        <end position="222"/>
    </location>
</feature>
<dbReference type="GO" id="GO:0005829">
    <property type="term" value="C:cytosol"/>
    <property type="evidence" value="ECO:0007669"/>
    <property type="project" value="TreeGrafter"/>
</dbReference>
<keyword evidence="3" id="KW-0521">NADP</keyword>
<name>A0A0F9J090_9ZZZZ</name>
<accession>A0A0F9J090</accession>
<dbReference type="AlphaFoldDB" id="A0A0F9J090"/>
<feature type="domain" description="Shikimate dehydrogenase substrate binding N-terminal" evidence="7">
    <location>
        <begin position="9"/>
        <end position="91"/>
    </location>
</feature>
<evidence type="ECO:0000256" key="2">
    <source>
        <dbReference type="ARBA" id="ARBA00022605"/>
    </source>
</evidence>
<keyword evidence="2" id="KW-0028">Amino-acid biosynthesis</keyword>
<dbReference type="GO" id="GO:0009073">
    <property type="term" value="P:aromatic amino acid family biosynthetic process"/>
    <property type="evidence" value="ECO:0007669"/>
    <property type="project" value="UniProtKB-KW"/>
</dbReference>
<protein>
    <recommendedName>
        <fullName evidence="1">shikimate dehydrogenase (NADP(+))</fullName>
        <ecNumber evidence="1">1.1.1.25</ecNumber>
    </recommendedName>
</protein>
<dbReference type="SUPFAM" id="SSF51735">
    <property type="entry name" value="NAD(P)-binding Rossmann-fold domains"/>
    <property type="match status" value="1"/>
</dbReference>
<evidence type="ECO:0000256" key="1">
    <source>
        <dbReference type="ARBA" id="ARBA00012962"/>
    </source>
</evidence>
<keyword evidence="5" id="KW-0057">Aromatic amino acid biosynthesis</keyword>
<dbReference type="InterPro" id="IPR013708">
    <property type="entry name" value="Shikimate_DH-bd_N"/>
</dbReference>
<dbReference type="InterPro" id="IPR046346">
    <property type="entry name" value="Aminoacid_DH-like_N_sf"/>
</dbReference>
<evidence type="ECO:0000256" key="3">
    <source>
        <dbReference type="ARBA" id="ARBA00022857"/>
    </source>
</evidence>
<dbReference type="Gene3D" id="3.40.50.720">
    <property type="entry name" value="NAD(P)-binding Rossmann-like Domain"/>
    <property type="match status" value="1"/>
</dbReference>
<dbReference type="GO" id="GO:0004764">
    <property type="term" value="F:shikimate 3-dehydrogenase (NADP+) activity"/>
    <property type="evidence" value="ECO:0007669"/>
    <property type="project" value="UniProtKB-EC"/>
</dbReference>
<dbReference type="GO" id="GO:0019632">
    <property type="term" value="P:shikimate metabolic process"/>
    <property type="evidence" value="ECO:0007669"/>
    <property type="project" value="InterPro"/>
</dbReference>
<dbReference type="HAMAP" id="MF_00222">
    <property type="entry name" value="Shikimate_DH_AroE"/>
    <property type="match status" value="1"/>
</dbReference>
<dbReference type="PANTHER" id="PTHR21089">
    <property type="entry name" value="SHIKIMATE DEHYDROGENASE"/>
    <property type="match status" value="1"/>
</dbReference>
<evidence type="ECO:0000256" key="4">
    <source>
        <dbReference type="ARBA" id="ARBA00023002"/>
    </source>
</evidence>